<protein>
    <submittedName>
        <fullName evidence="1 2">Uncharacterized protein</fullName>
    </submittedName>
</protein>
<dbReference type="EnsemblPlants" id="Pp3c18_5710V3.1">
    <property type="protein sequence ID" value="PAC:32982837.CDS.1"/>
    <property type="gene ID" value="Pp3c18_5710"/>
</dbReference>
<reference evidence="2" key="3">
    <citation type="submission" date="2020-12" db="UniProtKB">
        <authorList>
            <consortium name="EnsemblPlants"/>
        </authorList>
    </citation>
    <scope>IDENTIFICATION</scope>
</reference>
<dbReference type="EMBL" id="ABEU02000018">
    <property type="protein sequence ID" value="PNR34877.1"/>
    <property type="molecule type" value="Genomic_DNA"/>
</dbReference>
<evidence type="ECO:0000313" key="2">
    <source>
        <dbReference type="EnsemblPlants" id="PAC:32982837.CDS.1"/>
    </source>
</evidence>
<dbReference type="GeneID" id="112295179"/>
<evidence type="ECO:0000313" key="1">
    <source>
        <dbReference type="EMBL" id="PNR34877.1"/>
    </source>
</evidence>
<organism evidence="1">
    <name type="scientific">Physcomitrium patens</name>
    <name type="common">Spreading-leaved earth moss</name>
    <name type="synonym">Physcomitrella patens</name>
    <dbReference type="NCBI Taxonomy" id="3218"/>
    <lineage>
        <taxon>Eukaryota</taxon>
        <taxon>Viridiplantae</taxon>
        <taxon>Streptophyta</taxon>
        <taxon>Embryophyta</taxon>
        <taxon>Bryophyta</taxon>
        <taxon>Bryophytina</taxon>
        <taxon>Bryopsida</taxon>
        <taxon>Funariidae</taxon>
        <taxon>Funariales</taxon>
        <taxon>Funariaceae</taxon>
        <taxon>Physcomitrium</taxon>
    </lineage>
</organism>
<dbReference type="RefSeq" id="XP_024402172.1">
    <property type="nucleotide sequence ID" value="XM_024546404.2"/>
</dbReference>
<reference evidence="1 3" key="1">
    <citation type="journal article" date="2008" name="Science">
        <title>The Physcomitrella genome reveals evolutionary insights into the conquest of land by plants.</title>
        <authorList>
            <person name="Rensing S."/>
            <person name="Lang D."/>
            <person name="Zimmer A."/>
            <person name="Terry A."/>
            <person name="Salamov A."/>
            <person name="Shapiro H."/>
            <person name="Nishiyama T."/>
            <person name="Perroud P.-F."/>
            <person name="Lindquist E."/>
            <person name="Kamisugi Y."/>
            <person name="Tanahashi T."/>
            <person name="Sakakibara K."/>
            <person name="Fujita T."/>
            <person name="Oishi K."/>
            <person name="Shin-I T."/>
            <person name="Kuroki Y."/>
            <person name="Toyoda A."/>
            <person name="Suzuki Y."/>
            <person name="Hashimoto A."/>
            <person name="Yamaguchi K."/>
            <person name="Sugano A."/>
            <person name="Kohara Y."/>
            <person name="Fujiyama A."/>
            <person name="Anterola A."/>
            <person name="Aoki S."/>
            <person name="Ashton N."/>
            <person name="Barbazuk W.B."/>
            <person name="Barker E."/>
            <person name="Bennetzen J."/>
            <person name="Bezanilla M."/>
            <person name="Blankenship R."/>
            <person name="Cho S.H."/>
            <person name="Dutcher S."/>
            <person name="Estelle M."/>
            <person name="Fawcett J.A."/>
            <person name="Gundlach H."/>
            <person name="Hanada K."/>
            <person name="Heyl A."/>
            <person name="Hicks K.A."/>
            <person name="Hugh J."/>
            <person name="Lohr M."/>
            <person name="Mayer K."/>
            <person name="Melkozernov A."/>
            <person name="Murata T."/>
            <person name="Nelson D."/>
            <person name="Pils B."/>
            <person name="Prigge M."/>
            <person name="Reiss B."/>
            <person name="Renner T."/>
            <person name="Rombauts S."/>
            <person name="Rushton P."/>
            <person name="Sanderfoot A."/>
            <person name="Schween G."/>
            <person name="Shiu S.-H."/>
            <person name="Stueber K."/>
            <person name="Theodoulou F.L."/>
            <person name="Tu H."/>
            <person name="Van de Peer Y."/>
            <person name="Verrier P.J."/>
            <person name="Waters E."/>
            <person name="Wood A."/>
            <person name="Yang L."/>
            <person name="Cove D."/>
            <person name="Cuming A."/>
            <person name="Hasebe M."/>
            <person name="Lucas S."/>
            <person name="Mishler D.B."/>
            <person name="Reski R."/>
            <person name="Grigoriev I."/>
            <person name="Quatrano R.S."/>
            <person name="Boore J.L."/>
        </authorList>
    </citation>
    <scope>NUCLEOTIDE SEQUENCE [LARGE SCALE GENOMIC DNA]</scope>
    <source>
        <strain evidence="2 3">cv. Gransden 2004</strain>
    </source>
</reference>
<name>A0A2K1J012_PHYPA</name>
<dbReference type="Proteomes" id="UP000006727">
    <property type="component" value="Chromosome 18"/>
</dbReference>
<keyword evidence="3" id="KW-1185">Reference proteome</keyword>
<dbReference type="AlphaFoldDB" id="A0A2K1J012"/>
<dbReference type="Gramene" id="Pp3c18_5710V3.1">
    <property type="protein sequence ID" value="PAC:32982837.CDS.1"/>
    <property type="gene ID" value="Pp3c18_5710"/>
</dbReference>
<proteinExistence type="predicted"/>
<sequence length="142" mass="15780">MAAVPLPAPLVPGVAGKLSLESNVSLDYVVDECYEAANGDYAMACEYDAKADWCYSEAYGCHAEADGIGDENEIVYAHRYCEEADKYVAMHENAYHEEAEEENMLPLFRLFLQVNDDDIEGNGMVLDVEPCEIHLNLNNSHP</sequence>
<gene>
    <name evidence="2" type="primary">LOC112295179</name>
    <name evidence="1" type="ORF">PHYPA_022775</name>
</gene>
<accession>A0A2K1J012</accession>
<dbReference type="PaxDb" id="3218-PP1S185_6V6.2"/>
<evidence type="ECO:0000313" key="3">
    <source>
        <dbReference type="Proteomes" id="UP000006727"/>
    </source>
</evidence>
<reference evidence="1 3" key="2">
    <citation type="journal article" date="2018" name="Plant J.">
        <title>The Physcomitrella patens chromosome-scale assembly reveals moss genome structure and evolution.</title>
        <authorList>
            <person name="Lang D."/>
            <person name="Ullrich K.K."/>
            <person name="Murat F."/>
            <person name="Fuchs J."/>
            <person name="Jenkins J."/>
            <person name="Haas F.B."/>
            <person name="Piednoel M."/>
            <person name="Gundlach H."/>
            <person name="Van Bel M."/>
            <person name="Meyberg R."/>
            <person name="Vives C."/>
            <person name="Morata J."/>
            <person name="Symeonidi A."/>
            <person name="Hiss M."/>
            <person name="Muchero W."/>
            <person name="Kamisugi Y."/>
            <person name="Saleh O."/>
            <person name="Blanc G."/>
            <person name="Decker E.L."/>
            <person name="van Gessel N."/>
            <person name="Grimwood J."/>
            <person name="Hayes R.D."/>
            <person name="Graham S.W."/>
            <person name="Gunter L.E."/>
            <person name="McDaniel S.F."/>
            <person name="Hoernstein S.N.W."/>
            <person name="Larsson A."/>
            <person name="Li F.W."/>
            <person name="Perroud P.F."/>
            <person name="Phillips J."/>
            <person name="Ranjan P."/>
            <person name="Rokshar D.S."/>
            <person name="Rothfels C.J."/>
            <person name="Schneider L."/>
            <person name="Shu S."/>
            <person name="Stevenson D.W."/>
            <person name="Thummler F."/>
            <person name="Tillich M."/>
            <person name="Villarreal Aguilar J.C."/>
            <person name="Widiez T."/>
            <person name="Wong G.K."/>
            <person name="Wymore A."/>
            <person name="Zhang Y."/>
            <person name="Zimmer A.D."/>
            <person name="Quatrano R.S."/>
            <person name="Mayer K.F.X."/>
            <person name="Goodstein D."/>
            <person name="Casacuberta J.M."/>
            <person name="Vandepoele K."/>
            <person name="Reski R."/>
            <person name="Cuming A.C."/>
            <person name="Tuskan G.A."/>
            <person name="Maumus F."/>
            <person name="Salse J."/>
            <person name="Schmutz J."/>
            <person name="Rensing S.A."/>
        </authorList>
    </citation>
    <scope>NUCLEOTIDE SEQUENCE [LARGE SCALE GENOMIC DNA]</scope>
    <source>
        <strain evidence="2 3">cv. Gransden 2004</strain>
    </source>
</reference>